<gene>
    <name evidence="3" type="primary">ga13772</name>
    <name evidence="3" type="ORF">PR202_ga13772</name>
</gene>
<accession>A0AAV5CFL5</accession>
<dbReference type="PANTHER" id="PTHR45952:SF14">
    <property type="entry name" value="DUF3700 DOMAIN-CONTAINING PROTEIN"/>
    <property type="match status" value="1"/>
</dbReference>
<keyword evidence="4" id="KW-1185">Reference proteome</keyword>
<dbReference type="Pfam" id="PF12481">
    <property type="entry name" value="DUF3700"/>
    <property type="match status" value="2"/>
</dbReference>
<comment type="caution">
    <text evidence="3">The sequence shown here is derived from an EMBL/GenBank/DDBJ whole genome shotgun (WGS) entry which is preliminary data.</text>
</comment>
<dbReference type="InterPro" id="IPR024286">
    <property type="entry name" value="DUF3700"/>
</dbReference>
<evidence type="ECO:0000313" key="4">
    <source>
        <dbReference type="Proteomes" id="UP001054889"/>
    </source>
</evidence>
<dbReference type="Proteomes" id="UP001054889">
    <property type="component" value="Unassembled WGS sequence"/>
</dbReference>
<name>A0AAV5CFL5_ELECO</name>
<evidence type="ECO:0000259" key="2">
    <source>
        <dbReference type="SMART" id="SM01172"/>
    </source>
</evidence>
<evidence type="ECO:0000313" key="3">
    <source>
        <dbReference type="EMBL" id="GJM96898.1"/>
    </source>
</evidence>
<dbReference type="InterPro" id="IPR044828">
    <property type="entry name" value="TSJT1-like"/>
</dbReference>
<dbReference type="InterPro" id="IPR029055">
    <property type="entry name" value="Ntn_hydrolases_N"/>
</dbReference>
<organism evidence="3 4">
    <name type="scientific">Eleusine coracana subsp. coracana</name>
    <dbReference type="NCBI Taxonomy" id="191504"/>
    <lineage>
        <taxon>Eukaryota</taxon>
        <taxon>Viridiplantae</taxon>
        <taxon>Streptophyta</taxon>
        <taxon>Embryophyta</taxon>
        <taxon>Tracheophyta</taxon>
        <taxon>Spermatophyta</taxon>
        <taxon>Magnoliopsida</taxon>
        <taxon>Liliopsida</taxon>
        <taxon>Poales</taxon>
        <taxon>Poaceae</taxon>
        <taxon>PACMAD clade</taxon>
        <taxon>Chloridoideae</taxon>
        <taxon>Cynodonteae</taxon>
        <taxon>Eleusininae</taxon>
        <taxon>Eleusine</taxon>
    </lineage>
</organism>
<keyword evidence="1" id="KW-0472">Membrane</keyword>
<dbReference type="EMBL" id="BQKI01000006">
    <property type="protein sequence ID" value="GJM96898.1"/>
    <property type="molecule type" value="Genomic_DNA"/>
</dbReference>
<feature type="transmembrane region" description="Helical" evidence="1">
    <location>
        <begin position="141"/>
        <end position="163"/>
    </location>
</feature>
<reference evidence="3" key="1">
    <citation type="journal article" date="2018" name="DNA Res.">
        <title>Multiple hybrid de novo genome assembly of finger millet, an orphan allotetraploid crop.</title>
        <authorList>
            <person name="Hatakeyama M."/>
            <person name="Aluri S."/>
            <person name="Balachadran M.T."/>
            <person name="Sivarajan S.R."/>
            <person name="Patrignani A."/>
            <person name="Gruter S."/>
            <person name="Poveda L."/>
            <person name="Shimizu-Inatsugi R."/>
            <person name="Baeten J."/>
            <person name="Francoijs K.J."/>
            <person name="Nataraja K.N."/>
            <person name="Reddy Y.A.N."/>
            <person name="Phadnis S."/>
            <person name="Ravikumar R.L."/>
            <person name="Schlapbach R."/>
            <person name="Sreeman S.M."/>
            <person name="Shimizu K.K."/>
        </authorList>
    </citation>
    <scope>NUCLEOTIDE SEQUENCE</scope>
</reference>
<dbReference type="AlphaFoldDB" id="A0AAV5CFL5"/>
<keyword evidence="1" id="KW-1133">Transmembrane helix</keyword>
<evidence type="ECO:0000256" key="1">
    <source>
        <dbReference type="SAM" id="Phobius"/>
    </source>
</evidence>
<keyword evidence="1" id="KW-0812">Transmembrane</keyword>
<protein>
    <recommendedName>
        <fullName evidence="2">DUF3700 domain-containing protein</fullName>
    </recommendedName>
</protein>
<dbReference type="PANTHER" id="PTHR45952">
    <property type="entry name" value="ALUMINUM INDUCED PROTEIN WITH YGL AND LRDR MOTIFS"/>
    <property type="match status" value="1"/>
</dbReference>
<proteinExistence type="predicted"/>
<sequence length="277" mass="30321">MLAVFDRAVAPSPEGLRQPGAAADGSAAGLVDLFREARPEAVTVNLGGAADMAYSSRDQSPLLPRLFGAVEDVYCLFQGTIENVAVLKQQYGLSKGANEVSIIIEAYRTLRDRGPYPADQVVRDIGGKFAFVLYDCSTKSVFMAAVCKLCLFSLLSILMVVYLRAGVYELRFISRCTENWNKAYPECVYLRLKSTRLTPGVDDDITGYLRSMPPSGFFFSTSGGLQSYEHPFNEVKPVPRVDSKGEVCGITYTVDAKAKKETNIPRVGSAADWSSQY</sequence>
<reference evidence="3" key="2">
    <citation type="submission" date="2021-12" db="EMBL/GenBank/DDBJ databases">
        <title>Resequencing data analysis of finger millet.</title>
        <authorList>
            <person name="Hatakeyama M."/>
            <person name="Aluri S."/>
            <person name="Balachadran M.T."/>
            <person name="Sivarajan S.R."/>
            <person name="Poveda L."/>
            <person name="Shimizu-Inatsugi R."/>
            <person name="Schlapbach R."/>
            <person name="Sreeman S.M."/>
            <person name="Shimizu K.K."/>
        </authorList>
    </citation>
    <scope>NUCLEOTIDE SEQUENCE</scope>
</reference>
<dbReference type="SUPFAM" id="SSF56235">
    <property type="entry name" value="N-terminal nucleophile aminohydrolases (Ntn hydrolases)"/>
    <property type="match status" value="1"/>
</dbReference>
<dbReference type="SMART" id="SM01172">
    <property type="entry name" value="DUF3700"/>
    <property type="match status" value="1"/>
</dbReference>
<feature type="domain" description="DUF3700" evidence="2">
    <location>
        <begin position="2"/>
        <end position="254"/>
    </location>
</feature>